<feature type="coiled-coil region" evidence="1">
    <location>
        <begin position="190"/>
        <end position="217"/>
    </location>
</feature>
<organism evidence="2 3">
    <name type="scientific">Genlisea aurea</name>
    <dbReference type="NCBI Taxonomy" id="192259"/>
    <lineage>
        <taxon>Eukaryota</taxon>
        <taxon>Viridiplantae</taxon>
        <taxon>Streptophyta</taxon>
        <taxon>Embryophyta</taxon>
        <taxon>Tracheophyta</taxon>
        <taxon>Spermatophyta</taxon>
        <taxon>Magnoliopsida</taxon>
        <taxon>eudicotyledons</taxon>
        <taxon>Gunneridae</taxon>
        <taxon>Pentapetalae</taxon>
        <taxon>asterids</taxon>
        <taxon>lamiids</taxon>
        <taxon>Lamiales</taxon>
        <taxon>Lentibulariaceae</taxon>
        <taxon>Genlisea</taxon>
    </lineage>
</organism>
<evidence type="ECO:0000313" key="2">
    <source>
        <dbReference type="EMBL" id="EPS68158.1"/>
    </source>
</evidence>
<comment type="caution">
    <text evidence="2">The sequence shown here is derived from an EMBL/GenBank/DDBJ whole genome shotgun (WGS) entry which is preliminary data.</text>
</comment>
<gene>
    <name evidence="2" type="ORF">M569_06615</name>
</gene>
<evidence type="ECO:0000313" key="3">
    <source>
        <dbReference type="Proteomes" id="UP000015453"/>
    </source>
</evidence>
<protein>
    <submittedName>
        <fullName evidence="2">Uncharacterized protein</fullName>
    </submittedName>
</protein>
<dbReference type="Proteomes" id="UP000015453">
    <property type="component" value="Unassembled WGS sequence"/>
</dbReference>
<proteinExistence type="predicted"/>
<sequence>MNFVVWSTVGGMYLNVTVDSVENSRMVEKRLTELTDSGEQQGGHLNLYVREWRTVVKKRRTGLTLSRPVEVLSRRPLAAEDAPPHVVEIFQNLNRTWQELLKRTTVGAMIKDGASEVLSEGVLCKMHLELKNRIRLKNIALGFQKKKRKKNIALGSTSGEDSYSDEILAAETSQIITLLQDTRISIASFRNKQKLRMENAQQEEEKIQCQNREALLKNMICCPTCGVPQKLRMENAQFIKHGAADLPASSDAITTQAPTVNPEGRCPL</sequence>
<keyword evidence="1" id="KW-0175">Coiled coil</keyword>
<evidence type="ECO:0000256" key="1">
    <source>
        <dbReference type="SAM" id="Coils"/>
    </source>
</evidence>
<reference evidence="2 3" key="1">
    <citation type="journal article" date="2013" name="BMC Genomics">
        <title>The miniature genome of a carnivorous plant Genlisea aurea contains a low number of genes and short non-coding sequences.</title>
        <authorList>
            <person name="Leushkin E.V."/>
            <person name="Sutormin R.A."/>
            <person name="Nabieva E.R."/>
            <person name="Penin A.A."/>
            <person name="Kondrashov A.S."/>
            <person name="Logacheva M.D."/>
        </authorList>
    </citation>
    <scope>NUCLEOTIDE SEQUENCE [LARGE SCALE GENOMIC DNA]</scope>
</reference>
<keyword evidence="3" id="KW-1185">Reference proteome</keyword>
<name>S8DY11_9LAMI</name>
<accession>S8DY11</accession>
<dbReference type="EMBL" id="AUSU01002750">
    <property type="protein sequence ID" value="EPS68158.1"/>
    <property type="molecule type" value="Genomic_DNA"/>
</dbReference>
<dbReference type="AlphaFoldDB" id="S8DY11"/>